<keyword evidence="10" id="KW-1185">Reference proteome</keyword>
<gene>
    <name evidence="9" type="ORF">KC19_12G060200</name>
</gene>
<evidence type="ECO:0000313" key="10">
    <source>
        <dbReference type="Proteomes" id="UP000822688"/>
    </source>
</evidence>
<name>A0A8T0G6J7_CERPU</name>
<comment type="similarity">
    <text evidence="2 6">Belongs to the glycosyltransferase 8 family.</text>
</comment>
<evidence type="ECO:0000256" key="7">
    <source>
        <dbReference type="SAM" id="MobiDB-lite"/>
    </source>
</evidence>
<feature type="transmembrane region" description="Helical" evidence="8">
    <location>
        <begin position="53"/>
        <end position="74"/>
    </location>
</feature>
<evidence type="ECO:0000256" key="3">
    <source>
        <dbReference type="ARBA" id="ARBA00022676"/>
    </source>
</evidence>
<dbReference type="EC" id="2.4.1.-" evidence="6"/>
<keyword evidence="8" id="KW-0812">Transmembrane</keyword>
<feature type="region of interest" description="Disordered" evidence="7">
    <location>
        <begin position="1"/>
        <end position="39"/>
    </location>
</feature>
<dbReference type="Proteomes" id="UP000822688">
    <property type="component" value="Chromosome 12"/>
</dbReference>
<proteinExistence type="inferred from homology"/>
<evidence type="ECO:0000256" key="2">
    <source>
        <dbReference type="ARBA" id="ARBA00006351"/>
    </source>
</evidence>
<dbReference type="SUPFAM" id="SSF53448">
    <property type="entry name" value="Nucleotide-diphospho-sugar transferases"/>
    <property type="match status" value="1"/>
</dbReference>
<keyword evidence="4" id="KW-0808">Transferase</keyword>
<evidence type="ECO:0000256" key="5">
    <source>
        <dbReference type="ARBA" id="ARBA00022723"/>
    </source>
</evidence>
<dbReference type="EMBL" id="CM026433">
    <property type="protein sequence ID" value="KAG0554074.1"/>
    <property type="molecule type" value="Genomic_DNA"/>
</dbReference>
<accession>A0A8T0G6J7</accession>
<keyword evidence="8" id="KW-0472">Membrane</keyword>
<dbReference type="InterPro" id="IPR029044">
    <property type="entry name" value="Nucleotide-diphossugar_trans"/>
</dbReference>
<evidence type="ECO:0000256" key="4">
    <source>
        <dbReference type="ARBA" id="ARBA00022679"/>
    </source>
</evidence>
<dbReference type="Gene3D" id="3.90.550.10">
    <property type="entry name" value="Spore Coat Polysaccharide Biosynthesis Protein SpsA, Chain A"/>
    <property type="match status" value="1"/>
</dbReference>
<feature type="compositionally biased region" description="Basic and acidic residues" evidence="7">
    <location>
        <begin position="1"/>
        <end position="21"/>
    </location>
</feature>
<evidence type="ECO:0000256" key="8">
    <source>
        <dbReference type="SAM" id="Phobius"/>
    </source>
</evidence>
<evidence type="ECO:0000256" key="6">
    <source>
        <dbReference type="RuleBase" id="RU362027"/>
    </source>
</evidence>
<keyword evidence="5" id="KW-0479">Metal-binding</keyword>
<dbReference type="GO" id="GO:0016757">
    <property type="term" value="F:glycosyltransferase activity"/>
    <property type="evidence" value="ECO:0007669"/>
    <property type="project" value="UniProtKB-KW"/>
</dbReference>
<comment type="caution">
    <text evidence="9">The sequence shown here is derived from an EMBL/GenBank/DDBJ whole genome shotgun (WGS) entry which is preliminary data.</text>
</comment>
<dbReference type="InterPro" id="IPR050748">
    <property type="entry name" value="Glycosyltrans_8_dom-fam"/>
</dbReference>
<dbReference type="Pfam" id="PF01501">
    <property type="entry name" value="Glyco_transf_8"/>
    <property type="match status" value="1"/>
</dbReference>
<dbReference type="InterPro" id="IPR002495">
    <property type="entry name" value="Glyco_trans_8"/>
</dbReference>
<dbReference type="PANTHER" id="PTHR13778:SF47">
    <property type="entry name" value="LIPOPOLYSACCHARIDE 1,3-GALACTOSYLTRANSFERASE"/>
    <property type="match status" value="1"/>
</dbReference>
<dbReference type="AlphaFoldDB" id="A0A8T0G6J7"/>
<sequence length="491" mass="56864">MSLRSEPKKQLHEDKAEKEEMTETEPAGRPLPRLQKESTNGVIRVRAPATPRAWPLLPFFAAVLIMGILGMRLLPPSKYSNWADPFKSWDPHDKWTFPSVMASFHNWKNSQLQDNRKVFQEGLVSQGVLLDSMSLTGDETVNAEKLEDIHVFVCTDESDLRPLAVLINSSMANTPHPERLYFHLVMPYSQRNAAKRLKFLFPDARVEMADKFIDIHEVEEHISFRNDTGARKELVSPYNFLPFYLPRTYSDIGRIIYLDSDIVVKGNLEELNDIDLEGHSVAAIEDCSQRFQVYFDFAQLDEIQKRQGPDRPSWLPDKPFNRSACVFNRGVLVIDNHKWEEENITKAIVWWMDEFRKSDKSKALYKAGMSQPPFLLALYGKHKVLDETWNVRGLGRPNLSDMERAYYKKGWNMTFNRIPFMSPFADEAHILHFNGKYKPWKGKRHRGENDEIISICGPPEKGQECASLWWEYLSPESNDFLKKKPVSKGIL</sequence>
<keyword evidence="8" id="KW-1133">Transmembrane helix</keyword>
<dbReference type="PANTHER" id="PTHR13778">
    <property type="entry name" value="GLYCOSYLTRANSFERASE 8 DOMAIN-CONTAINING PROTEIN"/>
    <property type="match status" value="1"/>
</dbReference>
<reference evidence="9" key="1">
    <citation type="submission" date="2020-06" db="EMBL/GenBank/DDBJ databases">
        <title>WGS assembly of Ceratodon purpureus strain R40.</title>
        <authorList>
            <person name="Carey S.B."/>
            <person name="Jenkins J."/>
            <person name="Shu S."/>
            <person name="Lovell J.T."/>
            <person name="Sreedasyam A."/>
            <person name="Maumus F."/>
            <person name="Tiley G.P."/>
            <person name="Fernandez-Pozo N."/>
            <person name="Barry K."/>
            <person name="Chen C."/>
            <person name="Wang M."/>
            <person name="Lipzen A."/>
            <person name="Daum C."/>
            <person name="Saski C.A."/>
            <person name="Payton A.C."/>
            <person name="Mcbreen J.C."/>
            <person name="Conrad R.E."/>
            <person name="Kollar L.M."/>
            <person name="Olsson S."/>
            <person name="Huttunen S."/>
            <person name="Landis J.B."/>
            <person name="Wickett N.J."/>
            <person name="Johnson M.G."/>
            <person name="Rensing S.A."/>
            <person name="Grimwood J."/>
            <person name="Schmutz J."/>
            <person name="Mcdaniel S.F."/>
        </authorList>
    </citation>
    <scope>NUCLEOTIDE SEQUENCE</scope>
    <source>
        <strain evidence="9">R40</strain>
    </source>
</reference>
<organism evidence="9 10">
    <name type="scientific">Ceratodon purpureus</name>
    <name type="common">Fire moss</name>
    <name type="synonym">Dicranum purpureum</name>
    <dbReference type="NCBI Taxonomy" id="3225"/>
    <lineage>
        <taxon>Eukaryota</taxon>
        <taxon>Viridiplantae</taxon>
        <taxon>Streptophyta</taxon>
        <taxon>Embryophyta</taxon>
        <taxon>Bryophyta</taxon>
        <taxon>Bryophytina</taxon>
        <taxon>Bryopsida</taxon>
        <taxon>Dicranidae</taxon>
        <taxon>Pseudoditrichales</taxon>
        <taxon>Ditrichaceae</taxon>
        <taxon>Ceratodon</taxon>
    </lineage>
</organism>
<comment type="pathway">
    <text evidence="1">Glycan metabolism; pectin biosynthesis.</text>
</comment>
<evidence type="ECO:0000313" key="9">
    <source>
        <dbReference type="EMBL" id="KAG0554074.1"/>
    </source>
</evidence>
<dbReference type="OrthoDB" id="411524at2759"/>
<evidence type="ECO:0000256" key="1">
    <source>
        <dbReference type="ARBA" id="ARBA00004877"/>
    </source>
</evidence>
<dbReference type="GO" id="GO:0005794">
    <property type="term" value="C:Golgi apparatus"/>
    <property type="evidence" value="ECO:0007669"/>
    <property type="project" value="TreeGrafter"/>
</dbReference>
<protein>
    <recommendedName>
        <fullName evidence="6">Hexosyltransferase</fullName>
        <ecNumber evidence="6">2.4.1.-</ecNumber>
    </recommendedName>
</protein>
<keyword evidence="3" id="KW-0328">Glycosyltransferase</keyword>
<dbReference type="GO" id="GO:0046872">
    <property type="term" value="F:metal ion binding"/>
    <property type="evidence" value="ECO:0007669"/>
    <property type="project" value="UniProtKB-KW"/>
</dbReference>